<evidence type="ECO:0000259" key="1">
    <source>
        <dbReference type="Pfam" id="PF00941"/>
    </source>
</evidence>
<dbReference type="Proteomes" id="UP001149314">
    <property type="component" value="Unassembled WGS sequence"/>
</dbReference>
<feature type="non-terminal residue" evidence="2">
    <location>
        <position position="1"/>
    </location>
</feature>
<feature type="domain" description="Molybdopterin dehydrogenase FAD-binding" evidence="1">
    <location>
        <begin position="7"/>
        <end position="122"/>
    </location>
</feature>
<dbReference type="PANTHER" id="PTHR42659">
    <property type="entry name" value="XANTHINE DEHYDROGENASE SUBUNIT C-RELATED"/>
    <property type="match status" value="1"/>
</dbReference>
<dbReference type="InterPro" id="IPR016169">
    <property type="entry name" value="FAD-bd_PCMH_sub2"/>
</dbReference>
<dbReference type="EMBL" id="JAOURS010000406">
    <property type="protein sequence ID" value="MDC6641852.1"/>
    <property type="molecule type" value="Genomic_DNA"/>
</dbReference>
<dbReference type="InterPro" id="IPR051312">
    <property type="entry name" value="Diverse_Substr_Oxidored"/>
</dbReference>
<evidence type="ECO:0000313" key="2">
    <source>
        <dbReference type="EMBL" id="MDC6641852.1"/>
    </source>
</evidence>
<dbReference type="RefSeq" id="WP_272733779.1">
    <property type="nucleotide sequence ID" value="NZ_JAOURS010000406.1"/>
</dbReference>
<protein>
    <submittedName>
        <fullName evidence="2">FAD binding domain-containing protein</fullName>
    </submittedName>
</protein>
<sequence length="124" mass="12757">DVTSTGLNDITPTDDGGLRVGALVSNSGLAADPRIRRDYAVLSRALVSGASGQLRNKATTGGNLLQRTRCGYFYDTAMPCNKRSPGAGCAALGEGATTRQLGIISTSDACIATHLSDMAVALRV</sequence>
<comment type="caution">
    <text evidence="2">The sequence shown here is derived from an EMBL/GenBank/DDBJ whole genome shotgun (WGS) entry which is preliminary data.</text>
</comment>
<dbReference type="InterPro" id="IPR036318">
    <property type="entry name" value="FAD-bd_PCMH-like_sf"/>
</dbReference>
<dbReference type="Pfam" id="PF00941">
    <property type="entry name" value="FAD_binding_5"/>
    <property type="match status" value="1"/>
</dbReference>
<proteinExistence type="predicted"/>
<feature type="non-terminal residue" evidence="2">
    <location>
        <position position="124"/>
    </location>
</feature>
<gene>
    <name evidence="2" type="ORF">OEZ79_27205</name>
</gene>
<accession>A0A9X3YFE5</accession>
<dbReference type="GO" id="GO:0016491">
    <property type="term" value="F:oxidoreductase activity"/>
    <property type="evidence" value="ECO:0007669"/>
    <property type="project" value="InterPro"/>
</dbReference>
<organism evidence="2 3">
    <name type="scientific">Leclercia adecarboxylata</name>
    <dbReference type="NCBI Taxonomy" id="83655"/>
    <lineage>
        <taxon>Bacteria</taxon>
        <taxon>Pseudomonadati</taxon>
        <taxon>Pseudomonadota</taxon>
        <taxon>Gammaproteobacteria</taxon>
        <taxon>Enterobacterales</taxon>
        <taxon>Enterobacteriaceae</taxon>
        <taxon>Leclercia</taxon>
    </lineage>
</organism>
<evidence type="ECO:0000313" key="3">
    <source>
        <dbReference type="Proteomes" id="UP001149314"/>
    </source>
</evidence>
<dbReference type="AlphaFoldDB" id="A0A9X3YFE5"/>
<dbReference type="PANTHER" id="PTHR42659:SF5">
    <property type="entry name" value="ALDEHYDE OXIDOREDUCTASE FAD-BINDING SUBUNIT PAOB"/>
    <property type="match status" value="1"/>
</dbReference>
<dbReference type="Gene3D" id="3.30.465.10">
    <property type="match status" value="1"/>
</dbReference>
<reference evidence="2" key="1">
    <citation type="journal article" date="2023" name="Genes Genomics">
        <title>Genomic insights of Leclercia adecarboxylata strains linked to an outbreak in public hospitals in Mexico.</title>
        <authorList>
            <person name="Barrios-Villa E."/>
            <person name="Pacheco-Flores B."/>
            <person name="Lozano-Zarain P."/>
            <person name="Del Campo-Ortega R."/>
            <person name="de Jesus Ascencio-Montiel I."/>
            <person name="Gonzalez-Leon M."/>
            <person name="Camorlinga-Ponce M."/>
            <person name="Gaytan Cervantes F.J."/>
            <person name="Gonzalez Torres C."/>
            <person name="Aguilar E."/>
            <person name="Gonzalez Ibarra J."/>
            <person name="Torres Lopez F.J."/>
            <person name="Rosas-Vargas H."/>
            <person name="Gonzalez-Bonilla C.R."/>
            <person name="Del Carmen Rocha-Gracia R."/>
        </authorList>
    </citation>
    <scope>NUCLEOTIDE SEQUENCE</scope>
    <source>
        <strain evidence="2">Lac40</strain>
    </source>
</reference>
<dbReference type="SUPFAM" id="SSF56176">
    <property type="entry name" value="FAD-binding/transporter-associated domain-like"/>
    <property type="match status" value="1"/>
</dbReference>
<name>A0A9X3YFE5_9ENTR</name>
<dbReference type="GO" id="GO:0050660">
    <property type="term" value="F:flavin adenine dinucleotide binding"/>
    <property type="evidence" value="ECO:0007669"/>
    <property type="project" value="InterPro"/>
</dbReference>
<dbReference type="InterPro" id="IPR002346">
    <property type="entry name" value="Mopterin_DH_FAD-bd"/>
</dbReference>